<keyword evidence="8" id="KW-1185">Reference proteome</keyword>
<feature type="region of interest" description="Disordered" evidence="6">
    <location>
        <begin position="264"/>
        <end position="343"/>
    </location>
</feature>
<feature type="region of interest" description="Disordered" evidence="6">
    <location>
        <begin position="402"/>
        <end position="430"/>
    </location>
</feature>
<proteinExistence type="predicted"/>
<evidence type="ECO:0000256" key="3">
    <source>
        <dbReference type="ARBA" id="ARBA00023069"/>
    </source>
</evidence>
<evidence type="ECO:0000256" key="1">
    <source>
        <dbReference type="ARBA" id="ARBA00004430"/>
    </source>
</evidence>
<comment type="subcellular location">
    <subcellularLocation>
        <location evidence="1">Cytoplasm</location>
        <location evidence="1">Cytoskeleton</location>
        <location evidence="1">Cilium axoneme</location>
    </subcellularLocation>
</comment>
<dbReference type="OrthoDB" id="272202at2759"/>
<feature type="compositionally biased region" description="Basic and acidic residues" evidence="6">
    <location>
        <begin position="140"/>
        <end position="155"/>
    </location>
</feature>
<feature type="compositionally biased region" description="Acidic residues" evidence="6">
    <location>
        <begin position="272"/>
        <end position="298"/>
    </location>
</feature>
<dbReference type="Pfam" id="PF04712">
    <property type="entry name" value="Radial_spoke"/>
    <property type="match status" value="2"/>
</dbReference>
<dbReference type="EMBL" id="BMAO01030063">
    <property type="protein sequence ID" value="GFQ65441.1"/>
    <property type="molecule type" value="Genomic_DNA"/>
</dbReference>
<reference evidence="7" key="1">
    <citation type="submission" date="2020-07" db="EMBL/GenBank/DDBJ databases">
        <title>Multicomponent nature underlies the extraordinary mechanical properties of spider dragline silk.</title>
        <authorList>
            <person name="Kono N."/>
            <person name="Nakamura H."/>
            <person name="Mori M."/>
            <person name="Yoshida Y."/>
            <person name="Ohtoshi R."/>
            <person name="Malay A.D."/>
            <person name="Moran D.A.P."/>
            <person name="Tomita M."/>
            <person name="Numata K."/>
            <person name="Arakawa K."/>
        </authorList>
    </citation>
    <scope>NUCLEOTIDE SEQUENCE</scope>
</reference>
<name>A0A8X6EZP1_TRICU</name>
<dbReference type="InterPro" id="IPR006802">
    <property type="entry name" value="Radial_spoke"/>
</dbReference>
<feature type="compositionally biased region" description="Acidic residues" evidence="6">
    <location>
        <begin position="156"/>
        <end position="183"/>
    </location>
</feature>
<keyword evidence="4" id="KW-0206">Cytoskeleton</keyword>
<evidence type="ECO:0000256" key="6">
    <source>
        <dbReference type="SAM" id="MobiDB-lite"/>
    </source>
</evidence>
<feature type="compositionally biased region" description="Acidic residues" evidence="6">
    <location>
        <begin position="409"/>
        <end position="430"/>
    </location>
</feature>
<dbReference type="CDD" id="cd22963">
    <property type="entry name" value="DD_CrRSP4-like"/>
    <property type="match status" value="1"/>
</dbReference>
<dbReference type="AlphaFoldDB" id="A0A8X6EZP1"/>
<organism evidence="7 8">
    <name type="scientific">Trichonephila clavata</name>
    <name type="common">Joro spider</name>
    <name type="synonym">Nephila clavata</name>
    <dbReference type="NCBI Taxonomy" id="2740835"/>
    <lineage>
        <taxon>Eukaryota</taxon>
        <taxon>Metazoa</taxon>
        <taxon>Ecdysozoa</taxon>
        <taxon>Arthropoda</taxon>
        <taxon>Chelicerata</taxon>
        <taxon>Arachnida</taxon>
        <taxon>Araneae</taxon>
        <taxon>Araneomorphae</taxon>
        <taxon>Entelegynae</taxon>
        <taxon>Araneoidea</taxon>
        <taxon>Nephilidae</taxon>
        <taxon>Trichonephila</taxon>
    </lineage>
</organism>
<feature type="region of interest" description="Disordered" evidence="6">
    <location>
        <begin position="133"/>
        <end position="183"/>
    </location>
</feature>
<dbReference type="Proteomes" id="UP000887116">
    <property type="component" value="Unassembled WGS sequence"/>
</dbReference>
<keyword evidence="5" id="KW-0966">Cell projection</keyword>
<feature type="region of interest" description="Disordered" evidence="6">
    <location>
        <begin position="528"/>
        <end position="584"/>
    </location>
</feature>
<dbReference type="GO" id="GO:0060294">
    <property type="term" value="P:cilium movement involved in cell motility"/>
    <property type="evidence" value="ECO:0007669"/>
    <property type="project" value="InterPro"/>
</dbReference>
<evidence type="ECO:0000256" key="5">
    <source>
        <dbReference type="ARBA" id="ARBA00023273"/>
    </source>
</evidence>
<evidence type="ECO:0000313" key="8">
    <source>
        <dbReference type="Proteomes" id="UP000887116"/>
    </source>
</evidence>
<evidence type="ECO:0000256" key="4">
    <source>
        <dbReference type="ARBA" id="ARBA00023212"/>
    </source>
</evidence>
<feature type="compositionally biased region" description="Acidic residues" evidence="6">
    <location>
        <begin position="307"/>
        <end position="318"/>
    </location>
</feature>
<protein>
    <submittedName>
        <fullName evidence="7">Radial spoke head protein 4 homolog A</fullName>
    </submittedName>
</protein>
<comment type="caution">
    <text evidence="7">The sequence shown here is derived from an EMBL/GenBank/DDBJ whole genome shotgun (WGS) entry which is preliminary data.</text>
</comment>
<keyword evidence="2" id="KW-0963">Cytoplasm</keyword>
<gene>
    <name evidence="7" type="primary">RSPH4A</name>
    <name evidence="7" type="ORF">TNCT_173271</name>
</gene>
<dbReference type="GO" id="GO:0001534">
    <property type="term" value="C:radial spoke"/>
    <property type="evidence" value="ECO:0007669"/>
    <property type="project" value="InterPro"/>
</dbReference>
<evidence type="ECO:0000313" key="7">
    <source>
        <dbReference type="EMBL" id="GFQ65441.1"/>
    </source>
</evidence>
<keyword evidence="3" id="KW-0969">Cilium</keyword>
<sequence>MDYDDLLKLHVAESTEKGKERYRSVESINDISPVGRVELERAKNLLSIVSPKSNLSLYDHLCSILRQILRFGIDNAVDKLEDISYALKKEKPNVEADIIEVTPTNEALSRFIEEKKKFYRLTPVISMEAIKTAEEDEAAEEKAAEEAEAIEKAAEEEAEEEEEEEEEEEVEQPEEEMEDDESTVDVAAALGDLHFSIQRFSLLGIGLTSIEIHDLYLAMKDVVETYKVEEVRFWGKILASTCNYYIVESKYNSEVVPEDFGWKFEEKQKPEAEDEGEGEEEEGEEEEEAEEEEEEKEISEEKVAESESQEATEPEEEVPTGPEIPPLPKSRIPKQKIVTPEAGGTGVNERLYFVTTQEEEEEENSSGIIKSESYETKSVIEMLAEGLEAWVHCKPAILDQGRCTPMPKEEEEEEVEKEEGEEENEEIEEGSEIFEAKMEEEIPLLRSISEDKGIGKLQPWNIRLSSKLYKRLSILFLESNLWPGALNFYDGKTFEHIYVGFGYKYSTYHYGPVIPVLFQKEYKADSDLLEPEDEEIEEPEPEEDEELLEDQEEGGQEEEEEEGEEEGGGEEGEEADDEVEEDED</sequence>
<evidence type="ECO:0000256" key="2">
    <source>
        <dbReference type="ARBA" id="ARBA00022490"/>
    </source>
</evidence>
<dbReference type="GO" id="GO:0035082">
    <property type="term" value="P:axoneme assembly"/>
    <property type="evidence" value="ECO:0007669"/>
    <property type="project" value="TreeGrafter"/>
</dbReference>
<dbReference type="PANTHER" id="PTHR13159:SF0">
    <property type="entry name" value="RADIAL SPOKE HEAD 6 HOMOLOG A"/>
    <property type="match status" value="1"/>
</dbReference>
<accession>A0A8X6EZP1</accession>
<dbReference type="PANTHER" id="PTHR13159">
    <property type="entry name" value="RADIAL SPOKEHEAD-RELATED"/>
    <property type="match status" value="1"/>
</dbReference>